<keyword evidence="1" id="KW-0175">Coiled coil</keyword>
<sequence length="135" mass="15309">MFNKYQAGTDLAFSVMVGNERMRINFEGKSTGSSVYMTRDPKVQKAIESHYWFNDKFFLVESIDEKKEAAEAKKKAAAKAKKKVADEKKKHVVTDVEDAKDYLAETFGVSRSKMKTKEDILCIAKEKGVELEGLE</sequence>
<proteinExistence type="predicted"/>
<accession>A0A8S5SY93</accession>
<dbReference type="EMBL" id="BK032705">
    <property type="protein sequence ID" value="DAF55985.1"/>
    <property type="molecule type" value="Genomic_DNA"/>
</dbReference>
<feature type="coiled-coil region" evidence="1">
    <location>
        <begin position="60"/>
        <end position="90"/>
    </location>
</feature>
<name>A0A8S5SY93_9CAUD</name>
<reference evidence="2" key="1">
    <citation type="journal article" date="2021" name="Proc. Natl. Acad. Sci. U.S.A.">
        <title>A Catalog of Tens of Thousands of Viruses from Human Metagenomes Reveals Hidden Associations with Chronic Diseases.</title>
        <authorList>
            <person name="Tisza M.J."/>
            <person name="Buck C.B."/>
        </authorList>
    </citation>
    <scope>NUCLEOTIDE SEQUENCE</scope>
    <source>
        <strain evidence="2">CtKmJ5</strain>
    </source>
</reference>
<evidence type="ECO:0000256" key="1">
    <source>
        <dbReference type="SAM" id="Coils"/>
    </source>
</evidence>
<organism evidence="2">
    <name type="scientific">Podoviridae sp. ctKmJ5</name>
    <dbReference type="NCBI Taxonomy" id="2827732"/>
    <lineage>
        <taxon>Viruses</taxon>
        <taxon>Duplodnaviria</taxon>
        <taxon>Heunggongvirae</taxon>
        <taxon>Uroviricota</taxon>
        <taxon>Caudoviricetes</taxon>
    </lineage>
</organism>
<evidence type="ECO:0000313" key="2">
    <source>
        <dbReference type="EMBL" id="DAF55985.1"/>
    </source>
</evidence>
<protein>
    <submittedName>
        <fullName evidence="2">Uncharacterized protein</fullName>
    </submittedName>
</protein>